<reference evidence="2 3" key="1">
    <citation type="submission" date="2020-04" db="EMBL/GenBank/DDBJ databases">
        <title>Advantages and limits of metagenomic assembly and binning of a giant virus.</title>
        <authorList>
            <person name="Schulz F."/>
            <person name="Andreani J."/>
            <person name="Francis R."/>
            <person name="Boudjemaa H."/>
            <person name="Bou Khalil J.Y."/>
            <person name="Lee J."/>
            <person name="La Scola B."/>
            <person name="Woyke T."/>
        </authorList>
    </citation>
    <scope>NUCLEOTIDE SEQUENCE [LARGE SCALE GENOMIC DNA]</scope>
    <source>
        <strain evidence="2 3">FV1/VV64</strain>
    </source>
</reference>
<dbReference type="Proteomes" id="UP001162001">
    <property type="component" value="Segment"/>
</dbReference>
<sequence>MAEELVVQHSPLYKPLRRESPIYQGSDSDQDNSPCSTDSSPRTPKKADSDSEAVCPNAPKKVIKKRGYIGSIPSIKLF</sequence>
<evidence type="ECO:0000313" key="2">
    <source>
        <dbReference type="EMBL" id="QKF93606.1"/>
    </source>
</evidence>
<name>A0A7D3QV29_9VIRU</name>
<protein>
    <submittedName>
        <fullName evidence="2">Uncharacterized protein</fullName>
    </submittedName>
</protein>
<keyword evidence="3" id="KW-1185">Reference proteome</keyword>
<organism evidence="2 3">
    <name type="scientific">Fadolivirus FV1/VV64</name>
    <dbReference type="NCBI Taxonomy" id="3070911"/>
    <lineage>
        <taxon>Viruses</taxon>
        <taxon>Varidnaviria</taxon>
        <taxon>Bamfordvirae</taxon>
        <taxon>Nucleocytoviricota</taxon>
        <taxon>Megaviricetes</taxon>
        <taxon>Imitervirales</taxon>
        <taxon>Mimiviridae</taxon>
        <taxon>Klosneuvirinae</taxon>
        <taxon>Fadolivirus</taxon>
        <taxon>Fadolivirus algeromassiliense</taxon>
    </lineage>
</organism>
<feature type="compositionally biased region" description="Polar residues" evidence="1">
    <location>
        <begin position="23"/>
        <end position="42"/>
    </location>
</feature>
<feature type="region of interest" description="Disordered" evidence="1">
    <location>
        <begin position="1"/>
        <end position="54"/>
    </location>
</feature>
<proteinExistence type="predicted"/>
<evidence type="ECO:0000256" key="1">
    <source>
        <dbReference type="SAM" id="MobiDB-lite"/>
    </source>
</evidence>
<accession>A0A7D3QV29</accession>
<dbReference type="EMBL" id="MT418680">
    <property type="protein sequence ID" value="QKF93606.1"/>
    <property type="molecule type" value="Genomic_DNA"/>
</dbReference>
<gene>
    <name evidence="2" type="ORF">Fadolivirus_1_148</name>
</gene>
<evidence type="ECO:0000313" key="3">
    <source>
        <dbReference type="Proteomes" id="UP001162001"/>
    </source>
</evidence>